<name>A0A915KGZ1_ROMCU</name>
<dbReference type="WBParaSite" id="nRc.2.0.1.t37251-RA">
    <property type="protein sequence ID" value="nRc.2.0.1.t37251-RA"/>
    <property type="gene ID" value="nRc.2.0.1.g37251"/>
</dbReference>
<reference evidence="3" key="1">
    <citation type="submission" date="2022-11" db="UniProtKB">
        <authorList>
            <consortium name="WormBaseParasite"/>
        </authorList>
    </citation>
    <scope>IDENTIFICATION</scope>
</reference>
<keyword evidence="2" id="KW-1185">Reference proteome</keyword>
<evidence type="ECO:0000313" key="2">
    <source>
        <dbReference type="Proteomes" id="UP000887565"/>
    </source>
</evidence>
<dbReference type="Proteomes" id="UP000887565">
    <property type="component" value="Unplaced"/>
</dbReference>
<feature type="compositionally biased region" description="Polar residues" evidence="1">
    <location>
        <begin position="1"/>
        <end position="13"/>
    </location>
</feature>
<protein>
    <submittedName>
        <fullName evidence="3">Uncharacterized protein</fullName>
    </submittedName>
</protein>
<proteinExistence type="predicted"/>
<accession>A0A915KGZ1</accession>
<feature type="region of interest" description="Disordered" evidence="1">
    <location>
        <begin position="1"/>
        <end position="20"/>
    </location>
</feature>
<evidence type="ECO:0000313" key="3">
    <source>
        <dbReference type="WBParaSite" id="nRc.2.0.1.t37251-RA"/>
    </source>
</evidence>
<evidence type="ECO:0000256" key="1">
    <source>
        <dbReference type="SAM" id="MobiDB-lite"/>
    </source>
</evidence>
<sequence length="62" mass="7396">MWYRTDSNPQTRLTDWMNPIPEREPSFSGEPGTYICNRFALCPIIFHEDFRMETAIEQIDID</sequence>
<dbReference type="AlphaFoldDB" id="A0A915KGZ1"/>
<organism evidence="2 3">
    <name type="scientific">Romanomermis culicivorax</name>
    <name type="common">Nematode worm</name>
    <dbReference type="NCBI Taxonomy" id="13658"/>
    <lineage>
        <taxon>Eukaryota</taxon>
        <taxon>Metazoa</taxon>
        <taxon>Ecdysozoa</taxon>
        <taxon>Nematoda</taxon>
        <taxon>Enoplea</taxon>
        <taxon>Dorylaimia</taxon>
        <taxon>Mermithida</taxon>
        <taxon>Mermithoidea</taxon>
        <taxon>Mermithidae</taxon>
        <taxon>Romanomermis</taxon>
    </lineage>
</organism>